<organism evidence="5 6">
    <name type="scientific">Vitis rotundifolia</name>
    <name type="common">Muscadine grape</name>
    <dbReference type="NCBI Taxonomy" id="103349"/>
    <lineage>
        <taxon>Eukaryota</taxon>
        <taxon>Viridiplantae</taxon>
        <taxon>Streptophyta</taxon>
        <taxon>Embryophyta</taxon>
        <taxon>Tracheophyta</taxon>
        <taxon>Spermatophyta</taxon>
        <taxon>Magnoliopsida</taxon>
        <taxon>eudicotyledons</taxon>
        <taxon>Gunneridae</taxon>
        <taxon>Pentapetalae</taxon>
        <taxon>rosids</taxon>
        <taxon>Vitales</taxon>
        <taxon>Vitaceae</taxon>
        <taxon>Viteae</taxon>
        <taxon>Vitis</taxon>
    </lineage>
</organism>
<dbReference type="Proteomes" id="UP001168098">
    <property type="component" value="Unassembled WGS sequence"/>
</dbReference>
<evidence type="ECO:0000259" key="4">
    <source>
        <dbReference type="PROSITE" id="PS50014"/>
    </source>
</evidence>
<dbReference type="InterPro" id="IPR001487">
    <property type="entry name" value="Bromodomain"/>
</dbReference>
<feature type="compositionally biased region" description="Basic residues" evidence="3">
    <location>
        <begin position="289"/>
        <end position="302"/>
    </location>
</feature>
<feature type="region of interest" description="Disordered" evidence="3">
    <location>
        <begin position="275"/>
        <end position="365"/>
    </location>
</feature>
<feature type="compositionally biased region" description="Low complexity" evidence="3">
    <location>
        <begin position="36"/>
        <end position="60"/>
    </location>
</feature>
<sequence length="749" mass="80885">MGKVVEKKKKKKGRPSLLDLQKRSIKQEQEQEQLQHQKQNSNSNPNPNLKSSTVSSTPVRRSTRRNPNPDPEEDENDTVATAEDEEELSGRRREKKLKLVLRLPSQLNSASLNSASCGSDSNAEEENVPASHKKRKINAIGDGSGHGDSEKAEKPISGASNQQGTELDGGPATPLPDKKLLLFILDRLQKKDSYGVFSEPVDPKELPDYHEVIEHPMDFGTVRKNLAGGAYASLEQFEKDVFLICTNAMQYNAPDTIYFKQARSIQELAKKNFENLRQDSDDNEPEPKRRGRPPTKNIKKPLGRPSLERPGSEFSSDATLATGGENTMWSNHDLRKGTLISDKSGPADSFGRSLHGTRYSDGNTGWSADQKLERHDEFTGSILKGISLKHGKKPFILDENRRNTYKQSSSIAVGREPSVLTTFDGEKKQLMPVGLNAEYGYARSLARFASNLGPVAWKIAAKKIEKSLPPGVKFGPGWVGENDVIPPKPLFVPSSTPLTSLPGDSIPCSMDSQEDKPSHKTGGIGLPERNALSAHAALASHPGKSLLTSVASSHLINTANKASGPSSGSTEASTGLNAQPGFSILNSSAGAVRPRPPFQIHQGPTALHPGMNGFNGAYGFNIPTQMGKPMGAARPTGFNLQAPQMLDAMSRTTPNFGHPGMGNNLTPEDPKFLEKSTATNSSSPLLPHPGGEAAAAPRVGPYPQPSWPGLPPQQRQDSVPPDLNVRFQSPGSPSSSKVDSTQPDLALQL</sequence>
<evidence type="ECO:0000313" key="6">
    <source>
        <dbReference type="Proteomes" id="UP001168098"/>
    </source>
</evidence>
<feature type="domain" description="Bromo" evidence="4">
    <location>
        <begin position="189"/>
        <end position="259"/>
    </location>
</feature>
<feature type="region of interest" description="Disordered" evidence="3">
    <location>
        <begin position="650"/>
        <end position="749"/>
    </location>
</feature>
<dbReference type="CDD" id="cd04369">
    <property type="entry name" value="Bromodomain"/>
    <property type="match status" value="1"/>
</dbReference>
<gene>
    <name evidence="5" type="ORF">PVL29_002952</name>
</gene>
<protein>
    <recommendedName>
        <fullName evidence="4">Bromo domain-containing protein</fullName>
    </recommendedName>
</protein>
<feature type="compositionally biased region" description="Low complexity" evidence="3">
    <location>
        <begin position="100"/>
        <end position="121"/>
    </location>
</feature>
<accession>A0AA39ABP5</accession>
<dbReference type="InterPro" id="IPR036427">
    <property type="entry name" value="Bromodomain-like_sf"/>
</dbReference>
<feature type="compositionally biased region" description="Acidic residues" evidence="3">
    <location>
        <begin position="70"/>
        <end position="87"/>
    </location>
</feature>
<reference evidence="5 6" key="1">
    <citation type="journal article" date="2023" name="BMC Biotechnol.">
        <title>Vitis rotundifolia cv Carlos genome sequencing.</title>
        <authorList>
            <person name="Huff M."/>
            <person name="Hulse-Kemp A."/>
            <person name="Scheffler B."/>
            <person name="Youngblood R."/>
            <person name="Simpson S."/>
            <person name="Babiker E."/>
            <person name="Staton M."/>
        </authorList>
    </citation>
    <scope>NUCLEOTIDE SEQUENCE [LARGE SCALE GENOMIC DNA]</scope>
    <source>
        <tissue evidence="5">Leaf</tissue>
    </source>
</reference>
<dbReference type="PROSITE" id="PS00633">
    <property type="entry name" value="BROMODOMAIN_1"/>
    <property type="match status" value="1"/>
</dbReference>
<feature type="compositionally biased region" description="Basic and acidic residues" evidence="3">
    <location>
        <begin position="275"/>
        <end position="288"/>
    </location>
</feature>
<feature type="compositionally biased region" description="Basic residues" evidence="3">
    <location>
        <begin position="1"/>
        <end position="14"/>
    </location>
</feature>
<dbReference type="PANTHER" id="PTHR22881">
    <property type="entry name" value="BROMODOMAIN CONTAINING PROTEIN"/>
    <property type="match status" value="1"/>
</dbReference>
<feature type="region of interest" description="Disordered" evidence="3">
    <location>
        <begin position="1"/>
        <end position="173"/>
    </location>
</feature>
<dbReference type="AlphaFoldDB" id="A0AA39ABP5"/>
<comment type="caution">
    <text evidence="5">The sequence shown here is derived from an EMBL/GenBank/DDBJ whole genome shotgun (WGS) entry which is preliminary data.</text>
</comment>
<feature type="region of interest" description="Disordered" evidence="3">
    <location>
        <begin position="502"/>
        <end position="527"/>
    </location>
</feature>
<dbReference type="PRINTS" id="PR00503">
    <property type="entry name" value="BROMODOMAIN"/>
</dbReference>
<feature type="compositionally biased region" description="Pro residues" evidence="3">
    <location>
        <begin position="700"/>
        <end position="711"/>
    </location>
</feature>
<dbReference type="Pfam" id="PF00439">
    <property type="entry name" value="Bromodomain"/>
    <property type="match status" value="1"/>
</dbReference>
<dbReference type="PANTHER" id="PTHR22881:SF27">
    <property type="entry name" value="BROMODOMAIN CONTAINING 7_9"/>
    <property type="match status" value="1"/>
</dbReference>
<keyword evidence="6" id="KW-1185">Reference proteome</keyword>
<dbReference type="InterPro" id="IPR051831">
    <property type="entry name" value="Bromodomain_contain_prot"/>
</dbReference>
<dbReference type="Gene3D" id="1.20.920.10">
    <property type="entry name" value="Bromodomain-like"/>
    <property type="match status" value="1"/>
</dbReference>
<evidence type="ECO:0000256" key="1">
    <source>
        <dbReference type="ARBA" id="ARBA00023117"/>
    </source>
</evidence>
<dbReference type="SUPFAM" id="SSF47370">
    <property type="entry name" value="Bromodomain"/>
    <property type="match status" value="1"/>
</dbReference>
<dbReference type="PROSITE" id="PS50014">
    <property type="entry name" value="BROMODOMAIN_2"/>
    <property type="match status" value="1"/>
</dbReference>
<name>A0AA39ABP5_VITRO</name>
<dbReference type="EMBL" id="JARBHA010000003">
    <property type="protein sequence ID" value="KAJ9704646.1"/>
    <property type="molecule type" value="Genomic_DNA"/>
</dbReference>
<dbReference type="InterPro" id="IPR018359">
    <property type="entry name" value="Bromodomain_CS"/>
</dbReference>
<proteinExistence type="predicted"/>
<evidence type="ECO:0000256" key="2">
    <source>
        <dbReference type="PROSITE-ProRule" id="PRU00035"/>
    </source>
</evidence>
<evidence type="ECO:0000256" key="3">
    <source>
        <dbReference type="SAM" id="MobiDB-lite"/>
    </source>
</evidence>
<dbReference type="SMART" id="SM00297">
    <property type="entry name" value="BROMO"/>
    <property type="match status" value="1"/>
</dbReference>
<feature type="compositionally biased region" description="Polar residues" evidence="3">
    <location>
        <begin position="313"/>
        <end position="330"/>
    </location>
</feature>
<feature type="region of interest" description="Disordered" evidence="3">
    <location>
        <begin position="560"/>
        <end position="581"/>
    </location>
</feature>
<feature type="compositionally biased region" description="Basic and acidic residues" evidence="3">
    <location>
        <begin position="145"/>
        <end position="154"/>
    </location>
</feature>
<keyword evidence="1 2" id="KW-0103">Bromodomain</keyword>
<feature type="compositionally biased region" description="Polar residues" evidence="3">
    <location>
        <begin position="560"/>
        <end position="577"/>
    </location>
</feature>
<feature type="compositionally biased region" description="Basic and acidic residues" evidence="3">
    <location>
        <begin position="20"/>
        <end position="35"/>
    </location>
</feature>
<evidence type="ECO:0000313" key="5">
    <source>
        <dbReference type="EMBL" id="KAJ9704646.1"/>
    </source>
</evidence>